<dbReference type="PANTHER" id="PTHR10978">
    <property type="entry name" value="SUCCINATE DEHYDROGENASE CYTOCHROME B560 SUBUNIT"/>
    <property type="match status" value="1"/>
</dbReference>
<dbReference type="Pfam" id="PF01127">
    <property type="entry name" value="Sdh_cyt"/>
    <property type="match status" value="1"/>
</dbReference>
<gene>
    <name evidence="9" type="primary">100633388</name>
</gene>
<dbReference type="AlphaFoldDB" id="A0A1X7URC8"/>
<evidence type="ECO:0000256" key="6">
    <source>
        <dbReference type="ARBA" id="ARBA00023004"/>
    </source>
</evidence>
<dbReference type="GO" id="GO:0046872">
    <property type="term" value="F:metal ion binding"/>
    <property type="evidence" value="ECO:0007669"/>
    <property type="project" value="UniProtKB-KW"/>
</dbReference>
<proteinExistence type="predicted"/>
<evidence type="ECO:0000256" key="8">
    <source>
        <dbReference type="SAM" id="Phobius"/>
    </source>
</evidence>
<dbReference type="InterPro" id="IPR014314">
    <property type="entry name" value="Succ_DH_cytb556"/>
</dbReference>
<comment type="subcellular location">
    <subcellularLocation>
        <location evidence="1">Membrane</location>
    </subcellularLocation>
</comment>
<dbReference type="GO" id="GO:0009055">
    <property type="term" value="F:electron transfer activity"/>
    <property type="evidence" value="ECO:0007669"/>
    <property type="project" value="InterPro"/>
</dbReference>
<keyword evidence="10" id="KW-1185">Reference proteome</keyword>
<dbReference type="SUPFAM" id="SSF81343">
    <property type="entry name" value="Fumarate reductase respiratory complex transmembrane subunits"/>
    <property type="match status" value="1"/>
</dbReference>
<feature type="transmembrane region" description="Helical" evidence="8">
    <location>
        <begin position="163"/>
        <end position="182"/>
    </location>
</feature>
<dbReference type="OMA" id="MNGIRHL"/>
<dbReference type="InterPro" id="IPR034804">
    <property type="entry name" value="SQR/QFR_C/D"/>
</dbReference>
<keyword evidence="5 8" id="KW-1133">Transmembrane helix</keyword>
<evidence type="ECO:0000256" key="2">
    <source>
        <dbReference type="ARBA" id="ARBA00022617"/>
    </source>
</evidence>
<organism evidence="9">
    <name type="scientific">Amphimedon queenslandica</name>
    <name type="common">Sponge</name>
    <dbReference type="NCBI Taxonomy" id="400682"/>
    <lineage>
        <taxon>Eukaryota</taxon>
        <taxon>Metazoa</taxon>
        <taxon>Porifera</taxon>
        <taxon>Demospongiae</taxon>
        <taxon>Heteroscleromorpha</taxon>
        <taxon>Haplosclerida</taxon>
        <taxon>Niphatidae</taxon>
        <taxon>Amphimedon</taxon>
    </lineage>
</organism>
<dbReference type="EnsemblMetazoa" id="XM_003387039.2">
    <property type="protein sequence ID" value="XP_003387087.1"/>
    <property type="gene ID" value="LOC100633388"/>
</dbReference>
<dbReference type="GO" id="GO:0005739">
    <property type="term" value="C:mitochondrion"/>
    <property type="evidence" value="ECO:0007669"/>
    <property type="project" value="GOC"/>
</dbReference>
<accession>A0A1X7URC8</accession>
<dbReference type="InParanoid" id="A0A1X7URC8"/>
<sequence length="186" mass="20659">MASCLLRSSLRLSSFSTLRVAVMSRQAVVNTSLQSTSIICCRKSGTMANGDFFERNKELNRPISPHLSILLSNPQLPAMLSISHRITGVILSFDLWATTLAWLSSGKSFPQFITAIQELSVHPYLIFGCKTGLAFAFTYHFFNSFRHFMWDSGKGFQMSTVYRTGYLVLIAASLSAIGLALYTPKL</sequence>
<evidence type="ECO:0000256" key="3">
    <source>
        <dbReference type="ARBA" id="ARBA00022692"/>
    </source>
</evidence>
<dbReference type="STRING" id="400682.A0A1X7URC8"/>
<protein>
    <submittedName>
        <fullName evidence="9">Uncharacterized protein</fullName>
    </submittedName>
</protein>
<evidence type="ECO:0000256" key="7">
    <source>
        <dbReference type="ARBA" id="ARBA00023136"/>
    </source>
</evidence>
<dbReference type="GO" id="GO:0006121">
    <property type="term" value="P:mitochondrial electron transport, succinate to ubiquinone"/>
    <property type="evidence" value="ECO:0007669"/>
    <property type="project" value="TreeGrafter"/>
</dbReference>
<keyword evidence="2" id="KW-0349">Heme</keyword>
<dbReference type="InterPro" id="IPR000701">
    <property type="entry name" value="SuccDH_FuR_B_TM-su"/>
</dbReference>
<dbReference type="eggNOG" id="KOG0449">
    <property type="taxonomic scope" value="Eukaryota"/>
</dbReference>
<reference evidence="9" key="2">
    <citation type="submission" date="2017-05" db="UniProtKB">
        <authorList>
            <consortium name="EnsemblMetazoa"/>
        </authorList>
    </citation>
    <scope>IDENTIFICATION</scope>
</reference>
<dbReference type="Gene3D" id="1.20.1300.10">
    <property type="entry name" value="Fumarate reductase/succinate dehydrogenase, transmembrane subunit"/>
    <property type="match status" value="1"/>
</dbReference>
<dbReference type="GO" id="GO:0016020">
    <property type="term" value="C:membrane"/>
    <property type="evidence" value="ECO:0007669"/>
    <property type="project" value="UniProtKB-SubCell"/>
</dbReference>
<keyword evidence="3 8" id="KW-0812">Transmembrane</keyword>
<keyword evidence="6" id="KW-0408">Iron</keyword>
<dbReference type="NCBIfam" id="TIGR02970">
    <property type="entry name" value="succ_dehyd_cytB"/>
    <property type="match status" value="1"/>
</dbReference>
<dbReference type="PANTHER" id="PTHR10978:SF5">
    <property type="entry name" value="SUCCINATE DEHYDROGENASE CYTOCHROME B560 SUBUNIT, MITOCHONDRIAL"/>
    <property type="match status" value="1"/>
</dbReference>
<dbReference type="Proteomes" id="UP000007879">
    <property type="component" value="Unassembled WGS sequence"/>
</dbReference>
<dbReference type="EnsemblMetazoa" id="Aqu2.1.29947_001">
    <property type="protein sequence ID" value="Aqu2.1.29947_001"/>
    <property type="gene ID" value="Aqu2.1.29947"/>
</dbReference>
<evidence type="ECO:0000256" key="5">
    <source>
        <dbReference type="ARBA" id="ARBA00022989"/>
    </source>
</evidence>
<keyword evidence="4" id="KW-0479">Metal-binding</keyword>
<dbReference type="CDD" id="cd03499">
    <property type="entry name" value="SQR_TypeC_SdhC"/>
    <property type="match status" value="1"/>
</dbReference>
<name>A0A1X7URC8_AMPQE</name>
<dbReference type="KEGG" id="aqu:100633388"/>
<evidence type="ECO:0000256" key="1">
    <source>
        <dbReference type="ARBA" id="ARBA00004370"/>
    </source>
</evidence>
<keyword evidence="7 8" id="KW-0472">Membrane</keyword>
<evidence type="ECO:0000313" key="9">
    <source>
        <dbReference type="EnsemblMetazoa" id="Aqu2.1.29947_001"/>
    </source>
</evidence>
<dbReference type="GO" id="GO:0006099">
    <property type="term" value="P:tricarboxylic acid cycle"/>
    <property type="evidence" value="ECO:0007669"/>
    <property type="project" value="InterPro"/>
</dbReference>
<evidence type="ECO:0000313" key="10">
    <source>
        <dbReference type="Proteomes" id="UP000007879"/>
    </source>
</evidence>
<feature type="transmembrane region" description="Helical" evidence="8">
    <location>
        <begin position="124"/>
        <end position="142"/>
    </location>
</feature>
<dbReference type="OrthoDB" id="588261at2759"/>
<reference evidence="10" key="1">
    <citation type="journal article" date="2010" name="Nature">
        <title>The Amphimedon queenslandica genome and the evolution of animal complexity.</title>
        <authorList>
            <person name="Srivastava M."/>
            <person name="Simakov O."/>
            <person name="Chapman J."/>
            <person name="Fahey B."/>
            <person name="Gauthier M.E."/>
            <person name="Mitros T."/>
            <person name="Richards G.S."/>
            <person name="Conaco C."/>
            <person name="Dacre M."/>
            <person name="Hellsten U."/>
            <person name="Larroux C."/>
            <person name="Putnam N.H."/>
            <person name="Stanke M."/>
            <person name="Adamska M."/>
            <person name="Darling A."/>
            <person name="Degnan S.M."/>
            <person name="Oakley T.H."/>
            <person name="Plachetzki D.C."/>
            <person name="Zhai Y."/>
            <person name="Adamski M."/>
            <person name="Calcino A."/>
            <person name="Cummins S.F."/>
            <person name="Goodstein D.M."/>
            <person name="Harris C."/>
            <person name="Jackson D.J."/>
            <person name="Leys S.P."/>
            <person name="Shu S."/>
            <person name="Woodcroft B.J."/>
            <person name="Vervoort M."/>
            <person name="Kosik K.S."/>
            <person name="Manning G."/>
            <person name="Degnan B.M."/>
            <person name="Rokhsar D.S."/>
        </authorList>
    </citation>
    <scope>NUCLEOTIDE SEQUENCE [LARGE SCALE GENOMIC DNA]</scope>
</reference>
<evidence type="ECO:0000256" key="4">
    <source>
        <dbReference type="ARBA" id="ARBA00022723"/>
    </source>
</evidence>